<dbReference type="InterPro" id="IPR007569">
    <property type="entry name" value="DUF559"/>
</dbReference>
<feature type="domain" description="DUF559" evidence="1">
    <location>
        <begin position="90"/>
        <end position="134"/>
    </location>
</feature>
<evidence type="ECO:0000313" key="2">
    <source>
        <dbReference type="EMBL" id="HJF41118.1"/>
    </source>
</evidence>
<gene>
    <name evidence="2" type="ORF">K8V91_09360</name>
</gene>
<comment type="caution">
    <text evidence="2">The sequence shown here is derived from an EMBL/GenBank/DDBJ whole genome shotgun (WGS) entry which is preliminary data.</text>
</comment>
<dbReference type="EMBL" id="DYWV01000322">
    <property type="protein sequence ID" value="HJF41118.1"/>
    <property type="molecule type" value="Genomic_DNA"/>
</dbReference>
<evidence type="ECO:0000313" key="3">
    <source>
        <dbReference type="Proteomes" id="UP000749320"/>
    </source>
</evidence>
<proteinExistence type="predicted"/>
<dbReference type="AlphaFoldDB" id="A0A921GBA3"/>
<reference evidence="2" key="1">
    <citation type="journal article" date="2021" name="PeerJ">
        <title>Extensive microbial diversity within the chicken gut microbiome revealed by metagenomics and culture.</title>
        <authorList>
            <person name="Gilroy R."/>
            <person name="Ravi A."/>
            <person name="Getino M."/>
            <person name="Pursley I."/>
            <person name="Horton D.L."/>
            <person name="Alikhan N.F."/>
            <person name="Baker D."/>
            <person name="Gharbi K."/>
            <person name="Hall N."/>
            <person name="Watson M."/>
            <person name="Adriaenssens E.M."/>
            <person name="Foster-Nyarko E."/>
            <person name="Jarju S."/>
            <person name="Secka A."/>
            <person name="Antonio M."/>
            <person name="Oren A."/>
            <person name="Chaudhuri R.R."/>
            <person name="La Ragione R."/>
            <person name="Hildebrand F."/>
            <person name="Pallen M.J."/>
        </authorList>
    </citation>
    <scope>NUCLEOTIDE SEQUENCE</scope>
    <source>
        <strain evidence="2">CHK193-16274</strain>
    </source>
</reference>
<evidence type="ECO:0000259" key="1">
    <source>
        <dbReference type="Pfam" id="PF04480"/>
    </source>
</evidence>
<protein>
    <submittedName>
        <fullName evidence="2">DUF559 domain-containing protein</fullName>
    </submittedName>
</protein>
<organism evidence="2 3">
    <name type="scientific">Thomasclavelia spiroformis</name>
    <dbReference type="NCBI Taxonomy" id="29348"/>
    <lineage>
        <taxon>Bacteria</taxon>
        <taxon>Bacillati</taxon>
        <taxon>Bacillota</taxon>
        <taxon>Erysipelotrichia</taxon>
        <taxon>Erysipelotrichales</taxon>
        <taxon>Coprobacillaceae</taxon>
        <taxon>Thomasclavelia</taxon>
    </lineage>
</organism>
<reference evidence="2" key="2">
    <citation type="submission" date="2021-09" db="EMBL/GenBank/DDBJ databases">
        <authorList>
            <person name="Gilroy R."/>
        </authorList>
    </citation>
    <scope>NUCLEOTIDE SEQUENCE</scope>
    <source>
        <strain evidence="2">CHK193-16274</strain>
    </source>
</reference>
<accession>A0A921GBA3</accession>
<dbReference type="Proteomes" id="UP000749320">
    <property type="component" value="Unassembled WGS sequence"/>
</dbReference>
<name>A0A921GBA3_9FIRM</name>
<sequence>MEGEISPSDMWNRLENYKKNDGKEMVKQWGFVRETSEIAERAGIDKATGIPRTGLDEYLNVIFPDIDDWVHDKTTGLIKEDGKKSLSRPDYRSEQLKLIVEFDGLPHYQKPSDLQRDMANQELYEKYGYKVVRVPYFIQLSNEVVEKLFGVKVAEPLFDDSIPSLSVEACNTPAFLCPVGIYRMARDFNISEKQYEVNVNYLKESDNLLTNLDLLEAAKEDIDKHGFRL</sequence>
<dbReference type="Gene3D" id="3.40.960.10">
    <property type="entry name" value="VSR Endonuclease"/>
    <property type="match status" value="1"/>
</dbReference>
<dbReference type="Pfam" id="PF04480">
    <property type="entry name" value="DUF559"/>
    <property type="match status" value="1"/>
</dbReference>